<dbReference type="CDD" id="cd11058">
    <property type="entry name" value="CYP60B-like"/>
    <property type="match status" value="1"/>
</dbReference>
<dbReference type="EMBL" id="JAFIMR010000008">
    <property type="protein sequence ID" value="KAI1875487.1"/>
    <property type="molecule type" value="Genomic_DNA"/>
</dbReference>
<feature type="transmembrane region" description="Helical" evidence="8">
    <location>
        <begin position="7"/>
        <end position="27"/>
    </location>
</feature>
<evidence type="ECO:0000256" key="4">
    <source>
        <dbReference type="ARBA" id="ARBA00022723"/>
    </source>
</evidence>
<keyword evidence="8" id="KW-0812">Transmembrane</keyword>
<dbReference type="PRINTS" id="PR00463">
    <property type="entry name" value="EP450I"/>
</dbReference>
<name>A0A9Q0AT07_9PEZI</name>
<keyword evidence="5 6" id="KW-0408">Iron</keyword>
<keyword evidence="3 6" id="KW-0349">Heme</keyword>
<evidence type="ECO:0000313" key="10">
    <source>
        <dbReference type="Proteomes" id="UP000829685"/>
    </source>
</evidence>
<comment type="cofactor">
    <cofactor evidence="1 6">
        <name>heme</name>
        <dbReference type="ChEBI" id="CHEBI:30413"/>
    </cofactor>
</comment>
<dbReference type="InterPro" id="IPR017972">
    <property type="entry name" value="Cyt_P450_CS"/>
</dbReference>
<proteinExistence type="inferred from homology"/>
<feature type="binding site" description="axial binding residue" evidence="6">
    <location>
        <position position="450"/>
    </location>
    <ligand>
        <name>heme</name>
        <dbReference type="ChEBI" id="CHEBI:30413"/>
    </ligand>
    <ligandPart>
        <name>Fe</name>
        <dbReference type="ChEBI" id="CHEBI:18248"/>
    </ligandPart>
</feature>
<gene>
    <name evidence="9" type="ORF">JX265_004545</name>
</gene>
<dbReference type="InterPro" id="IPR002401">
    <property type="entry name" value="Cyt_P450_E_grp-I"/>
</dbReference>
<keyword evidence="4 6" id="KW-0479">Metal-binding</keyword>
<comment type="similarity">
    <text evidence="2 7">Belongs to the cytochrome P450 family.</text>
</comment>
<reference evidence="9" key="1">
    <citation type="submission" date="2021-03" db="EMBL/GenBank/DDBJ databases">
        <title>Revisited historic fungal species revealed as producer of novel bioactive compounds through whole genome sequencing and comparative genomics.</title>
        <authorList>
            <person name="Vignolle G.A."/>
            <person name="Hochenegger N."/>
            <person name="Mach R.L."/>
            <person name="Mach-Aigner A.R."/>
            <person name="Javad Rahimi M."/>
            <person name="Salim K.A."/>
            <person name="Chan C.M."/>
            <person name="Lim L.B.L."/>
            <person name="Cai F."/>
            <person name="Druzhinina I.S."/>
            <person name="U'Ren J.M."/>
            <person name="Derntl C."/>
        </authorList>
    </citation>
    <scope>NUCLEOTIDE SEQUENCE</scope>
    <source>
        <strain evidence="9">TUCIM 5799</strain>
    </source>
</reference>
<keyword evidence="7" id="KW-0560">Oxidoreductase</keyword>
<dbReference type="Pfam" id="PF00067">
    <property type="entry name" value="p450"/>
    <property type="match status" value="1"/>
</dbReference>
<dbReference type="SUPFAM" id="SSF48264">
    <property type="entry name" value="Cytochrome P450"/>
    <property type="match status" value="1"/>
</dbReference>
<dbReference type="PRINTS" id="PR00385">
    <property type="entry name" value="P450"/>
</dbReference>
<keyword evidence="7" id="KW-0503">Monooxygenase</keyword>
<dbReference type="GO" id="GO:0020037">
    <property type="term" value="F:heme binding"/>
    <property type="evidence" value="ECO:0007669"/>
    <property type="project" value="InterPro"/>
</dbReference>
<dbReference type="InterPro" id="IPR001128">
    <property type="entry name" value="Cyt_P450"/>
</dbReference>
<dbReference type="Gene3D" id="1.10.630.10">
    <property type="entry name" value="Cytochrome P450"/>
    <property type="match status" value="1"/>
</dbReference>
<evidence type="ECO:0000256" key="7">
    <source>
        <dbReference type="RuleBase" id="RU000461"/>
    </source>
</evidence>
<comment type="caution">
    <text evidence="9">The sequence shown here is derived from an EMBL/GenBank/DDBJ whole genome shotgun (WGS) entry which is preliminary data.</text>
</comment>
<dbReference type="AlphaFoldDB" id="A0A9Q0AT07"/>
<organism evidence="9 10">
    <name type="scientific">Neoarthrinium moseri</name>
    <dbReference type="NCBI Taxonomy" id="1658444"/>
    <lineage>
        <taxon>Eukaryota</taxon>
        <taxon>Fungi</taxon>
        <taxon>Dikarya</taxon>
        <taxon>Ascomycota</taxon>
        <taxon>Pezizomycotina</taxon>
        <taxon>Sordariomycetes</taxon>
        <taxon>Xylariomycetidae</taxon>
        <taxon>Amphisphaeriales</taxon>
        <taxon>Apiosporaceae</taxon>
        <taxon>Neoarthrinium</taxon>
    </lineage>
</organism>
<dbReference type="GO" id="GO:0004497">
    <property type="term" value="F:monooxygenase activity"/>
    <property type="evidence" value="ECO:0007669"/>
    <property type="project" value="UniProtKB-KW"/>
</dbReference>
<protein>
    <recommendedName>
        <fullName evidence="11">Cytochrome P450</fullName>
    </recommendedName>
</protein>
<sequence>MEPSLDWVVLAAKVTQTALILVLLSWMSRSIYRLCFHPLSKFPGPKLAAISDLYYAYTFTSGRWPFIAENLHRKYGPVVRISPRELSFATVESYRDIYQYGMRDKSKIFIKGETYANRGNIHIQNARDPDQHAKIRKKLAPAFSTKALRDQEDIVQHHVDTLIAQLGKMGEPGGPGIDLKEAFEWLTFDIAGDLTFGEPFGATAEGKTHFWSSVIQQAFYLTAISTLRKRIPAIILLVLWNMPKGFAQTRKHHEQITEQKVRRRLEIGDTRQRADFFGHLFNTEQQEQLGGVASADSIYNDMVANAQILMVGSAETIKGFFLAVSYLLMQHPECLAKLTSEVRSKFATASEITGQSTTPLPYLNAVIEEGLRIFPPVPTGPERIVPSGGANVSGYHVPGGTTVATHQYVTAHDPKYWHEPGSFLPERWLGEGFGDRKEASQTFSLGPRGCIGMNLAYLEMRITLAKMVFAYDWQLLSKDVDLFRDSQMYITWFTPEVRAVFHPRED</sequence>
<dbReference type="PANTHER" id="PTHR24305">
    <property type="entry name" value="CYTOCHROME P450"/>
    <property type="match status" value="1"/>
</dbReference>
<dbReference type="Proteomes" id="UP000829685">
    <property type="component" value="Unassembled WGS sequence"/>
</dbReference>
<evidence type="ECO:0000256" key="8">
    <source>
        <dbReference type="SAM" id="Phobius"/>
    </source>
</evidence>
<accession>A0A9Q0AT07</accession>
<evidence type="ECO:0000256" key="1">
    <source>
        <dbReference type="ARBA" id="ARBA00001971"/>
    </source>
</evidence>
<evidence type="ECO:0000256" key="3">
    <source>
        <dbReference type="ARBA" id="ARBA00022617"/>
    </source>
</evidence>
<evidence type="ECO:0008006" key="11">
    <source>
        <dbReference type="Google" id="ProtNLM"/>
    </source>
</evidence>
<evidence type="ECO:0000256" key="6">
    <source>
        <dbReference type="PIRSR" id="PIRSR602401-1"/>
    </source>
</evidence>
<dbReference type="GO" id="GO:0016705">
    <property type="term" value="F:oxidoreductase activity, acting on paired donors, with incorporation or reduction of molecular oxygen"/>
    <property type="evidence" value="ECO:0007669"/>
    <property type="project" value="InterPro"/>
</dbReference>
<dbReference type="PROSITE" id="PS00086">
    <property type="entry name" value="CYTOCHROME_P450"/>
    <property type="match status" value="1"/>
</dbReference>
<evidence type="ECO:0000256" key="5">
    <source>
        <dbReference type="ARBA" id="ARBA00023004"/>
    </source>
</evidence>
<dbReference type="PANTHER" id="PTHR24305:SF210">
    <property type="entry name" value="CYTOCHROME P450 MONOOXYGENASE ASQL-RELATED"/>
    <property type="match status" value="1"/>
</dbReference>
<dbReference type="InterPro" id="IPR036396">
    <property type="entry name" value="Cyt_P450_sf"/>
</dbReference>
<keyword evidence="8" id="KW-1133">Transmembrane helix</keyword>
<evidence type="ECO:0000313" key="9">
    <source>
        <dbReference type="EMBL" id="KAI1875487.1"/>
    </source>
</evidence>
<evidence type="ECO:0000256" key="2">
    <source>
        <dbReference type="ARBA" id="ARBA00010617"/>
    </source>
</evidence>
<keyword evidence="10" id="KW-1185">Reference proteome</keyword>
<dbReference type="InterPro" id="IPR050121">
    <property type="entry name" value="Cytochrome_P450_monoxygenase"/>
</dbReference>
<keyword evidence="8" id="KW-0472">Membrane</keyword>
<dbReference type="GO" id="GO:0005506">
    <property type="term" value="F:iron ion binding"/>
    <property type="evidence" value="ECO:0007669"/>
    <property type="project" value="InterPro"/>
</dbReference>